<proteinExistence type="predicted"/>
<dbReference type="PANTHER" id="PTHR21666:SF285">
    <property type="entry name" value="M23 FAMILY METALLOPEPTIDASE"/>
    <property type="match status" value="1"/>
</dbReference>
<dbReference type="SUPFAM" id="SSF51261">
    <property type="entry name" value="Duplicated hybrid motif"/>
    <property type="match status" value="1"/>
</dbReference>
<dbReference type="GO" id="GO:0004222">
    <property type="term" value="F:metalloendopeptidase activity"/>
    <property type="evidence" value="ECO:0007669"/>
    <property type="project" value="TreeGrafter"/>
</dbReference>
<evidence type="ECO:0000313" key="3">
    <source>
        <dbReference type="Proteomes" id="UP000018439"/>
    </source>
</evidence>
<keyword evidence="1" id="KW-0732">Signal</keyword>
<dbReference type="eggNOG" id="COG0739">
    <property type="taxonomic scope" value="Bacteria"/>
</dbReference>
<dbReference type="Gene3D" id="2.70.70.10">
    <property type="entry name" value="Glucose Permease (Domain IIA)"/>
    <property type="match status" value="1"/>
</dbReference>
<name>F3ZTQ5_9BACE</name>
<dbReference type="CDD" id="cd12797">
    <property type="entry name" value="M23_peptidase"/>
    <property type="match status" value="1"/>
</dbReference>
<dbReference type="InterPro" id="IPR050570">
    <property type="entry name" value="Cell_wall_metabolism_enzyme"/>
</dbReference>
<feature type="signal peptide" evidence="1">
    <location>
        <begin position="1"/>
        <end position="19"/>
    </location>
</feature>
<evidence type="ECO:0000256" key="1">
    <source>
        <dbReference type="SAM" id="SignalP"/>
    </source>
</evidence>
<reference evidence="2 3" key="1">
    <citation type="journal article" date="2011" name="Stand. Genomic Sci.">
        <title>Non-contiguous finished genome sequence of Bacteroides coprosuis type strain (PC139).</title>
        <authorList>
            <person name="Land M."/>
            <person name="Held B."/>
            <person name="Gronow S."/>
            <person name="Abt B."/>
            <person name="Lucas S."/>
            <person name="Del Rio T.G."/>
            <person name="Nolan M."/>
            <person name="Tice H."/>
            <person name="Cheng J.F."/>
            <person name="Pitluck S."/>
            <person name="Liolios K."/>
            <person name="Pagani I."/>
            <person name="Ivanova N."/>
            <person name="Mavromatis K."/>
            <person name="Mikhailova N."/>
            <person name="Pati A."/>
            <person name="Tapia R."/>
            <person name="Han C."/>
            <person name="Goodwin L."/>
            <person name="Chen A."/>
            <person name="Palaniappan K."/>
            <person name="Hauser L."/>
            <person name="Brambilla E.M."/>
            <person name="Rohde M."/>
            <person name="Goker M."/>
            <person name="Detter J.C."/>
            <person name="Woyke T."/>
            <person name="Bristow J."/>
            <person name="Eisen J.A."/>
            <person name="Markowitz V."/>
            <person name="Hugenholtz P."/>
            <person name="Kyrpides N.C."/>
            <person name="Klenk H.P."/>
            <person name="Lapidus A."/>
        </authorList>
    </citation>
    <scope>NUCLEOTIDE SEQUENCE</scope>
    <source>
        <strain evidence="2 3">DSM 18011</strain>
    </source>
</reference>
<dbReference type="PANTHER" id="PTHR21666">
    <property type="entry name" value="PEPTIDASE-RELATED"/>
    <property type="match status" value="1"/>
</dbReference>
<dbReference type="Proteomes" id="UP000018439">
    <property type="component" value="Chromosome"/>
</dbReference>
<accession>F3ZTQ5</accession>
<sequence length="553" mass="63121">MLKKYIIALFLLLSINSIAQDINRKGFGTPFDFPLYLSGNFGELRSNHFHGGLDFKTQHQSGKKLLALADGYISRVRVTHGSGYVLHTVYENGFSTISRHLMGFVSPIAELVDSIQYANQSWEMDLNFNPGEHPIKKGEQVAWSGNMGYSFAPHLHLDVFENASGDQIDPLPFFSTRLKDTTAPKAKGFMLFPQLGKGVINHSTQISTIAIQDNQTIPAWGLVGVGIKAFDYMDGVSNNYGVKHLQLYVDGELTFESNVDRFADDESRYINSWTYKNYMKTFIEPGNKLRMLKAHNETRGLLNIDEERIYQLRFVLTDYYGNKSTYFLALRGEKQTIYQPQLKAIDYLAWNKANIISRPGMNLFIPAEYLYDSVYLDFKILAQTPSSASFTYQLCDLDTYIPLHRSADLILRVIPREGLNVDQLYVGRLRKNNKWSSVGGKYKEGFMHAKISELGTYAVLIDSIPPIVTAQAKERWAKNGEVVFSAKDKESGIASYRGTIDGEYALFYLDIMPDKIRYKLDSKRLQKGKRHKVQLEVVDNSKNRTFIEEEFFW</sequence>
<dbReference type="HOGENOM" id="CLU_025250_0_0_10"/>
<evidence type="ECO:0000313" key="2">
    <source>
        <dbReference type="EMBL" id="EGJ71286.1"/>
    </source>
</evidence>
<feature type="chain" id="PRO_5003309531" evidence="1">
    <location>
        <begin position="20"/>
        <end position="553"/>
    </location>
</feature>
<dbReference type="AlphaFoldDB" id="F3ZTQ5"/>
<dbReference type="OrthoDB" id="9810477at2"/>
<organism evidence="2 3">
    <name type="scientific">Bacteroides coprosuis DSM 18011</name>
    <dbReference type="NCBI Taxonomy" id="679937"/>
    <lineage>
        <taxon>Bacteria</taxon>
        <taxon>Pseudomonadati</taxon>
        <taxon>Bacteroidota</taxon>
        <taxon>Bacteroidia</taxon>
        <taxon>Bacteroidales</taxon>
        <taxon>Bacteroidaceae</taxon>
        <taxon>Bacteroides</taxon>
    </lineage>
</organism>
<protein>
    <submittedName>
        <fullName evidence="2">Peptidase M23</fullName>
    </submittedName>
</protein>
<dbReference type="InterPro" id="IPR011055">
    <property type="entry name" value="Dup_hybrid_motif"/>
</dbReference>
<dbReference type="STRING" id="679937.Bcop_1079"/>
<gene>
    <name evidence="2" type="ORF">Bcop_1079</name>
</gene>
<dbReference type="EMBL" id="CM001167">
    <property type="protein sequence ID" value="EGJ71286.1"/>
    <property type="molecule type" value="Genomic_DNA"/>
</dbReference>
<keyword evidence="3" id="KW-1185">Reference proteome</keyword>